<dbReference type="AlphaFoldDB" id="A0A0B8ZIL9"/>
<dbReference type="CDD" id="cd00531">
    <property type="entry name" value="NTF2_like"/>
    <property type="match status" value="1"/>
</dbReference>
<dbReference type="Gene3D" id="3.10.450.50">
    <property type="match status" value="1"/>
</dbReference>
<dbReference type="RefSeq" id="WP_039334561.1">
    <property type="nucleotide sequence ID" value="NZ_JRVC01000010.1"/>
</dbReference>
<sequence length="154" mass="16510">MPEATDFSARLTALEDREAVRELIARYGPLADAGDAQALAELWTEDGEYVVTGFATARGHAEIAALIEGPVHRQLMADGCAHLLGPAAVTVAGDVATARCHSLVLRHEAGSFVVHRVSANRWSFRRTAKGWRAVRRENALLDGAEAARALLKGV</sequence>
<dbReference type="Proteomes" id="UP000031338">
    <property type="component" value="Unassembled WGS sequence"/>
</dbReference>
<dbReference type="SUPFAM" id="SSF54427">
    <property type="entry name" value="NTF2-like"/>
    <property type="match status" value="1"/>
</dbReference>
<name>A0A0B8ZIL9_9SPHN</name>
<dbReference type="InterPro" id="IPR032710">
    <property type="entry name" value="NTF2-like_dom_sf"/>
</dbReference>
<evidence type="ECO:0000259" key="1">
    <source>
        <dbReference type="Pfam" id="PF13577"/>
    </source>
</evidence>
<protein>
    <recommendedName>
        <fullName evidence="1">SnoaL-like domain-containing protein</fullName>
    </recommendedName>
</protein>
<dbReference type="InterPro" id="IPR037401">
    <property type="entry name" value="SnoaL-like"/>
</dbReference>
<dbReference type="STRING" id="48936.NJ75_02337"/>
<accession>A0A0B8ZIL9</accession>
<reference evidence="2 3" key="1">
    <citation type="submission" date="2014-10" db="EMBL/GenBank/DDBJ databases">
        <title>Draft genome sequence of Novosphingobium subterraneum DSM 12447.</title>
        <authorList>
            <person name="Gan H.M."/>
            <person name="Gan H.Y."/>
            <person name="Savka M.A."/>
        </authorList>
    </citation>
    <scope>NUCLEOTIDE SEQUENCE [LARGE SCALE GENOMIC DNA]</scope>
    <source>
        <strain evidence="2 3">DSM 12447</strain>
    </source>
</reference>
<dbReference type="PATRIC" id="fig|48936.3.peg.2349"/>
<evidence type="ECO:0000313" key="2">
    <source>
        <dbReference type="EMBL" id="KHS46076.1"/>
    </source>
</evidence>
<dbReference type="EMBL" id="JRVC01000010">
    <property type="protein sequence ID" value="KHS46076.1"/>
    <property type="molecule type" value="Genomic_DNA"/>
</dbReference>
<proteinExistence type="predicted"/>
<feature type="domain" description="SnoaL-like" evidence="1">
    <location>
        <begin position="13"/>
        <end position="136"/>
    </location>
</feature>
<gene>
    <name evidence="2" type="ORF">NJ75_02337</name>
</gene>
<comment type="caution">
    <text evidence="2">The sequence shown here is derived from an EMBL/GenBank/DDBJ whole genome shotgun (WGS) entry which is preliminary data.</text>
</comment>
<organism evidence="2 3">
    <name type="scientific">Novosphingobium subterraneum</name>
    <dbReference type="NCBI Taxonomy" id="48936"/>
    <lineage>
        <taxon>Bacteria</taxon>
        <taxon>Pseudomonadati</taxon>
        <taxon>Pseudomonadota</taxon>
        <taxon>Alphaproteobacteria</taxon>
        <taxon>Sphingomonadales</taxon>
        <taxon>Sphingomonadaceae</taxon>
        <taxon>Novosphingobium</taxon>
    </lineage>
</organism>
<dbReference type="Pfam" id="PF13577">
    <property type="entry name" value="SnoaL_4"/>
    <property type="match status" value="1"/>
</dbReference>
<keyword evidence="3" id="KW-1185">Reference proteome</keyword>
<evidence type="ECO:0000313" key="3">
    <source>
        <dbReference type="Proteomes" id="UP000031338"/>
    </source>
</evidence>